<proteinExistence type="predicted"/>
<protein>
    <submittedName>
        <fullName evidence="1">Uncharacterized protein</fullName>
    </submittedName>
</protein>
<organism evidence="1 2">
    <name type="scientific">Durusdinium trenchii</name>
    <dbReference type="NCBI Taxonomy" id="1381693"/>
    <lineage>
        <taxon>Eukaryota</taxon>
        <taxon>Sar</taxon>
        <taxon>Alveolata</taxon>
        <taxon>Dinophyceae</taxon>
        <taxon>Suessiales</taxon>
        <taxon>Symbiodiniaceae</taxon>
        <taxon>Durusdinium</taxon>
    </lineage>
</organism>
<evidence type="ECO:0000313" key="1">
    <source>
        <dbReference type="EMBL" id="CAK9094794.1"/>
    </source>
</evidence>
<evidence type="ECO:0000313" key="2">
    <source>
        <dbReference type="Proteomes" id="UP001642464"/>
    </source>
</evidence>
<feature type="non-terminal residue" evidence="1">
    <location>
        <position position="76"/>
    </location>
</feature>
<keyword evidence="2" id="KW-1185">Reference proteome</keyword>
<reference evidence="1 2" key="1">
    <citation type="submission" date="2024-02" db="EMBL/GenBank/DDBJ databases">
        <authorList>
            <person name="Chen Y."/>
            <person name="Shah S."/>
            <person name="Dougan E. K."/>
            <person name="Thang M."/>
            <person name="Chan C."/>
        </authorList>
    </citation>
    <scope>NUCLEOTIDE SEQUENCE [LARGE SCALE GENOMIC DNA]</scope>
</reference>
<sequence>LFFVLELGVRFFAFQGCCDRVRDGWPLGRMTLLRDGTDERWQVMTALALATPVDQAEATFIRRGAQWLNTAPDSKG</sequence>
<gene>
    <name evidence="1" type="ORF">SCF082_LOCUS44543</name>
</gene>
<name>A0ABP0R3I7_9DINO</name>
<comment type="caution">
    <text evidence="1">The sequence shown here is derived from an EMBL/GenBank/DDBJ whole genome shotgun (WGS) entry which is preliminary data.</text>
</comment>
<feature type="non-terminal residue" evidence="1">
    <location>
        <position position="1"/>
    </location>
</feature>
<dbReference type="Proteomes" id="UP001642464">
    <property type="component" value="Unassembled WGS sequence"/>
</dbReference>
<accession>A0ABP0R3I7</accession>
<dbReference type="EMBL" id="CAXAMM010040685">
    <property type="protein sequence ID" value="CAK9094794.1"/>
    <property type="molecule type" value="Genomic_DNA"/>
</dbReference>